<evidence type="ECO:0000313" key="2">
    <source>
        <dbReference type="Proteomes" id="UP000779508"/>
    </source>
</evidence>
<organism evidence="1 2">
    <name type="scientific">Alkaliphilus flagellatus</name>
    <dbReference type="NCBI Taxonomy" id="2841507"/>
    <lineage>
        <taxon>Bacteria</taxon>
        <taxon>Bacillati</taxon>
        <taxon>Bacillota</taxon>
        <taxon>Clostridia</taxon>
        <taxon>Peptostreptococcales</taxon>
        <taxon>Natronincolaceae</taxon>
        <taxon>Alkaliphilus</taxon>
    </lineage>
</organism>
<accession>A0ABS6G7L0</accession>
<name>A0ABS6G7L0_9FIRM</name>
<dbReference type="RefSeq" id="WP_216418670.1">
    <property type="nucleotide sequence ID" value="NZ_JAHLQK010000006.1"/>
</dbReference>
<evidence type="ECO:0000313" key="1">
    <source>
        <dbReference type="EMBL" id="MBU5677717.1"/>
    </source>
</evidence>
<dbReference type="EMBL" id="JAHLQK010000006">
    <property type="protein sequence ID" value="MBU5677717.1"/>
    <property type="molecule type" value="Genomic_DNA"/>
</dbReference>
<keyword evidence="2" id="KW-1185">Reference proteome</keyword>
<reference evidence="1 2" key="1">
    <citation type="submission" date="2021-06" db="EMBL/GenBank/DDBJ databases">
        <authorList>
            <person name="Sun Q."/>
            <person name="Li D."/>
        </authorList>
    </citation>
    <scope>NUCLEOTIDE SEQUENCE [LARGE SCALE GENOMIC DNA]</scope>
    <source>
        <strain evidence="1 2">MSJ-5</strain>
    </source>
</reference>
<gene>
    <name evidence="1" type="ORF">KQI88_14950</name>
</gene>
<proteinExistence type="predicted"/>
<sequence>MNCINCENCKQGMTTYFCLAKNDFVISNDIKAVEKVRSGWKKGNKEYEVHRRKIKQEVEV</sequence>
<comment type="caution">
    <text evidence="1">The sequence shown here is derived from an EMBL/GenBank/DDBJ whole genome shotgun (WGS) entry which is preliminary data.</text>
</comment>
<dbReference type="Proteomes" id="UP000779508">
    <property type="component" value="Unassembled WGS sequence"/>
</dbReference>
<protein>
    <submittedName>
        <fullName evidence="1">Uncharacterized protein</fullName>
    </submittedName>
</protein>